<evidence type="ECO:0000313" key="8">
    <source>
        <dbReference type="EMBL" id="EWM24928.1"/>
    </source>
</evidence>
<sequence length="281" mass="31658">MKLFPVAIKLAYSCNYPLAQIMEIYRRYADHLYEKKRAYDESVQQYIHTIGYLDPSYVIARFLDPQRIHNLTVYLEALHRQGHATAALTTFLLNCYTKLKDTARLDRLVFPERYVGGEGEGEEGEEGEEGGERGEGSRPYLPAGLSLLPAEEVETVGGMEGEQGGGKERQEPEGESLNTAMGRVRRRRGGVDVQAAVSILKEAGYFEHALEIARKYRAHEWYLRVQLEKPSPSYRDALAYITSLSFPDAARFLSLYGQRLLAVLPEETTGTLLALCTGRFP</sequence>
<name>W7TN64_9STRA</name>
<keyword evidence="4" id="KW-0862">Zinc</keyword>
<organism evidence="8 9">
    <name type="scientific">Nannochloropsis gaditana</name>
    <dbReference type="NCBI Taxonomy" id="72520"/>
    <lineage>
        <taxon>Eukaryota</taxon>
        <taxon>Sar</taxon>
        <taxon>Stramenopiles</taxon>
        <taxon>Ochrophyta</taxon>
        <taxon>Eustigmatophyceae</taxon>
        <taxon>Eustigmatales</taxon>
        <taxon>Monodopsidaceae</taxon>
        <taxon>Nannochloropsis</taxon>
    </lineage>
</organism>
<feature type="repeat" description="CHCR" evidence="6">
    <location>
        <begin position="46"/>
        <end position="269"/>
    </location>
</feature>
<evidence type="ECO:0000256" key="2">
    <source>
        <dbReference type="ARBA" id="ARBA00022723"/>
    </source>
</evidence>
<accession>W7TN64</accession>
<dbReference type="PANTHER" id="PTHR23323">
    <property type="entry name" value="VACUOLAR PROTEIN SORTING-ASSOCIATED PROTEIN"/>
    <property type="match status" value="1"/>
</dbReference>
<dbReference type="PROSITE" id="PS50236">
    <property type="entry name" value="CHCR"/>
    <property type="match status" value="1"/>
</dbReference>
<dbReference type="AlphaFoldDB" id="W7TN64"/>
<evidence type="ECO:0000256" key="4">
    <source>
        <dbReference type="ARBA" id="ARBA00022833"/>
    </source>
</evidence>
<feature type="region of interest" description="Disordered" evidence="7">
    <location>
        <begin position="157"/>
        <end position="183"/>
    </location>
</feature>
<dbReference type="GO" id="GO:0030674">
    <property type="term" value="F:protein-macromolecule adaptor activity"/>
    <property type="evidence" value="ECO:0007669"/>
    <property type="project" value="TreeGrafter"/>
</dbReference>
<dbReference type="GO" id="GO:0030897">
    <property type="term" value="C:HOPS complex"/>
    <property type="evidence" value="ECO:0007669"/>
    <property type="project" value="TreeGrafter"/>
</dbReference>
<evidence type="ECO:0000256" key="7">
    <source>
        <dbReference type="SAM" id="MobiDB-lite"/>
    </source>
</evidence>
<feature type="non-terminal residue" evidence="8">
    <location>
        <position position="281"/>
    </location>
</feature>
<evidence type="ECO:0000256" key="6">
    <source>
        <dbReference type="PROSITE-ProRule" id="PRU01006"/>
    </source>
</evidence>
<evidence type="ECO:0000256" key="5">
    <source>
        <dbReference type="ARBA" id="ARBA00023136"/>
    </source>
</evidence>
<comment type="caution">
    <text evidence="8">The sequence shown here is derived from an EMBL/GenBank/DDBJ whole genome shotgun (WGS) entry which is preliminary data.</text>
</comment>
<dbReference type="InterPro" id="IPR000547">
    <property type="entry name" value="Clathrin_H-chain/VPS_repeat"/>
</dbReference>
<keyword evidence="5" id="KW-0472">Membrane</keyword>
<evidence type="ECO:0000313" key="9">
    <source>
        <dbReference type="Proteomes" id="UP000019335"/>
    </source>
</evidence>
<gene>
    <name evidence="8" type="ORF">Naga_101557g1</name>
</gene>
<dbReference type="GO" id="GO:0007032">
    <property type="term" value="P:endosome organization"/>
    <property type="evidence" value="ECO:0007669"/>
    <property type="project" value="TreeGrafter"/>
</dbReference>
<dbReference type="GO" id="GO:0007033">
    <property type="term" value="P:vacuole organization"/>
    <property type="evidence" value="ECO:0007669"/>
    <property type="project" value="TreeGrafter"/>
</dbReference>
<evidence type="ECO:0000256" key="3">
    <source>
        <dbReference type="ARBA" id="ARBA00022771"/>
    </source>
</evidence>
<evidence type="ECO:0000256" key="1">
    <source>
        <dbReference type="ARBA" id="ARBA00004184"/>
    </source>
</evidence>
<dbReference type="PANTHER" id="PTHR23323:SF24">
    <property type="entry name" value="VACUOLAR PROTEIN SORTING-ASSOCIATED PROTEIN 11 HOMOLOG"/>
    <property type="match status" value="1"/>
</dbReference>
<keyword evidence="2" id="KW-0479">Metal-binding</keyword>
<dbReference type="GO" id="GO:0006904">
    <property type="term" value="P:vesicle docking involved in exocytosis"/>
    <property type="evidence" value="ECO:0007669"/>
    <property type="project" value="TreeGrafter"/>
</dbReference>
<proteinExistence type="predicted"/>
<dbReference type="OrthoDB" id="26184at2759"/>
<dbReference type="GO" id="GO:0008270">
    <property type="term" value="F:zinc ion binding"/>
    <property type="evidence" value="ECO:0007669"/>
    <property type="project" value="UniProtKB-KW"/>
</dbReference>
<keyword evidence="9" id="KW-1185">Reference proteome</keyword>
<comment type="subcellular location">
    <subcellularLocation>
        <location evidence="1">Endomembrane system</location>
        <topology evidence="1">Peripheral membrane protein</topology>
    </subcellularLocation>
</comment>
<dbReference type="GO" id="GO:0005768">
    <property type="term" value="C:endosome"/>
    <property type="evidence" value="ECO:0007669"/>
    <property type="project" value="TreeGrafter"/>
</dbReference>
<reference evidence="8 9" key="1">
    <citation type="journal article" date="2014" name="Mol. Plant">
        <title>Chromosome Scale Genome Assembly and Transcriptome Profiling of Nannochloropsis gaditana in Nitrogen Depletion.</title>
        <authorList>
            <person name="Corteggiani Carpinelli E."/>
            <person name="Telatin A."/>
            <person name="Vitulo N."/>
            <person name="Forcato C."/>
            <person name="D'Angelo M."/>
            <person name="Schiavon R."/>
            <person name="Vezzi A."/>
            <person name="Giacometti G.M."/>
            <person name="Morosinotto T."/>
            <person name="Valle G."/>
        </authorList>
    </citation>
    <scope>NUCLEOTIDE SEQUENCE [LARGE SCALE GENOMIC DNA]</scope>
    <source>
        <strain evidence="8 9">B-31</strain>
    </source>
</reference>
<feature type="region of interest" description="Disordered" evidence="7">
    <location>
        <begin position="116"/>
        <end position="141"/>
    </location>
</feature>
<dbReference type="InterPro" id="IPR057308">
    <property type="entry name" value="CHCR_PEP5_VPS11"/>
</dbReference>
<dbReference type="GO" id="GO:0048284">
    <property type="term" value="P:organelle fusion"/>
    <property type="evidence" value="ECO:0007669"/>
    <property type="project" value="TreeGrafter"/>
</dbReference>
<protein>
    <submittedName>
        <fullName evidence="8">Ring zinc finger-containing protein</fullName>
    </submittedName>
</protein>
<dbReference type="Pfam" id="PF23356">
    <property type="entry name" value="TPR_PEP5_VPS11"/>
    <property type="match status" value="2"/>
</dbReference>
<dbReference type="GO" id="GO:0006886">
    <property type="term" value="P:intracellular protein transport"/>
    <property type="evidence" value="ECO:0007669"/>
    <property type="project" value="UniProtKB-UniRule"/>
</dbReference>
<dbReference type="EMBL" id="AZIL01001068">
    <property type="protein sequence ID" value="EWM24928.1"/>
    <property type="molecule type" value="Genomic_DNA"/>
</dbReference>
<feature type="compositionally biased region" description="Acidic residues" evidence="7">
    <location>
        <begin position="119"/>
        <end position="129"/>
    </location>
</feature>
<keyword evidence="3" id="KW-0863">Zinc-finger</keyword>
<dbReference type="Proteomes" id="UP000019335">
    <property type="component" value="Chromosome 12"/>
</dbReference>